<keyword evidence="2" id="KW-1185">Reference proteome</keyword>
<accession>A0A2G5TW02</accession>
<comment type="caution">
    <text evidence="1">The sequence shown here is derived from an EMBL/GenBank/DDBJ whole genome shotgun (WGS) entry which is preliminary data.</text>
</comment>
<name>A0A2G5TW02_9PELO</name>
<protein>
    <submittedName>
        <fullName evidence="1">Uncharacterized protein</fullName>
    </submittedName>
</protein>
<dbReference type="OrthoDB" id="5878023at2759"/>
<sequence>MDEIDERIDRFGYRNRGRDCLDDYQDEYLNVEDLLDDSSDCRQKNYENFTECFEETEFNSENSERENVFNSKDIMLQKLDFFVQSVYVSYRKDNRVQKNLVRISRPRLRERRTLILLP</sequence>
<reference evidence="2" key="1">
    <citation type="submission" date="2017-10" db="EMBL/GenBank/DDBJ databases">
        <title>Rapid genome shrinkage in a self-fertile nematode reveals novel sperm competition proteins.</title>
        <authorList>
            <person name="Yin D."/>
            <person name="Schwarz E.M."/>
            <person name="Thomas C.G."/>
            <person name="Felde R.L."/>
            <person name="Korf I.F."/>
            <person name="Cutter A.D."/>
            <person name="Schartner C.M."/>
            <person name="Ralston E.J."/>
            <person name="Meyer B.J."/>
            <person name="Haag E.S."/>
        </authorList>
    </citation>
    <scope>NUCLEOTIDE SEQUENCE [LARGE SCALE GENOMIC DNA]</scope>
    <source>
        <strain evidence="2">JU1422</strain>
    </source>
</reference>
<dbReference type="AlphaFoldDB" id="A0A2G5TW02"/>
<gene>
    <name evidence="1" type="primary">Cnig_chr_IV.g12032</name>
    <name evidence="1" type="ORF">B9Z55_012032</name>
</gene>
<evidence type="ECO:0000313" key="1">
    <source>
        <dbReference type="EMBL" id="PIC31281.1"/>
    </source>
</evidence>
<proteinExistence type="predicted"/>
<organism evidence="1 2">
    <name type="scientific">Caenorhabditis nigoni</name>
    <dbReference type="NCBI Taxonomy" id="1611254"/>
    <lineage>
        <taxon>Eukaryota</taxon>
        <taxon>Metazoa</taxon>
        <taxon>Ecdysozoa</taxon>
        <taxon>Nematoda</taxon>
        <taxon>Chromadorea</taxon>
        <taxon>Rhabditida</taxon>
        <taxon>Rhabditina</taxon>
        <taxon>Rhabditomorpha</taxon>
        <taxon>Rhabditoidea</taxon>
        <taxon>Rhabditidae</taxon>
        <taxon>Peloderinae</taxon>
        <taxon>Caenorhabditis</taxon>
    </lineage>
</organism>
<dbReference type="EMBL" id="PDUG01000004">
    <property type="protein sequence ID" value="PIC31281.1"/>
    <property type="molecule type" value="Genomic_DNA"/>
</dbReference>
<evidence type="ECO:0000313" key="2">
    <source>
        <dbReference type="Proteomes" id="UP000230233"/>
    </source>
</evidence>
<dbReference type="Proteomes" id="UP000230233">
    <property type="component" value="Chromosome IV"/>
</dbReference>